<dbReference type="CDD" id="cd00104">
    <property type="entry name" value="KAZAL_FS"/>
    <property type="match status" value="2"/>
</dbReference>
<evidence type="ECO:0000256" key="1">
    <source>
        <dbReference type="ARBA" id="ARBA00004479"/>
    </source>
</evidence>
<dbReference type="SMART" id="SM00280">
    <property type="entry name" value="KAZAL"/>
    <property type="match status" value="2"/>
</dbReference>
<evidence type="ECO:0000259" key="15">
    <source>
        <dbReference type="PROSITE" id="PS50026"/>
    </source>
</evidence>
<feature type="compositionally biased region" description="Polar residues" evidence="13">
    <location>
        <begin position="623"/>
        <end position="632"/>
    </location>
</feature>
<evidence type="ECO:0000256" key="6">
    <source>
        <dbReference type="ARBA" id="ARBA00022989"/>
    </source>
</evidence>
<dbReference type="InterPro" id="IPR000742">
    <property type="entry name" value="EGF"/>
</dbReference>
<comment type="subcellular location">
    <subcellularLocation>
        <location evidence="1">Membrane</location>
        <topology evidence="1">Single-pass type I membrane protein</topology>
    </subcellularLocation>
</comment>
<dbReference type="FunFam" id="3.30.60.30:FF:000020">
    <property type="entry name" value="tomoregulin-2 isoform X2"/>
    <property type="match status" value="1"/>
</dbReference>
<comment type="caution">
    <text evidence="17">The sequence shown here is derived from an EMBL/GenBank/DDBJ whole genome shotgun (WGS) entry which is preliminary data.</text>
</comment>
<keyword evidence="7 14" id="KW-0472">Membrane</keyword>
<feature type="disulfide bond" evidence="11">
    <location>
        <begin position="1621"/>
        <end position="1630"/>
    </location>
</feature>
<feature type="domain" description="Kazal-like" evidence="16">
    <location>
        <begin position="1510"/>
        <end position="1565"/>
    </location>
</feature>
<proteinExistence type="inferred from homology"/>
<feature type="compositionally biased region" description="Basic and acidic residues" evidence="13">
    <location>
        <begin position="556"/>
        <end position="566"/>
    </location>
</feature>
<evidence type="ECO:0000256" key="12">
    <source>
        <dbReference type="SAM" id="Coils"/>
    </source>
</evidence>
<feature type="coiled-coil region" evidence="12">
    <location>
        <begin position="63"/>
        <end position="135"/>
    </location>
</feature>
<dbReference type="CDD" id="cd00054">
    <property type="entry name" value="EGF_CA"/>
    <property type="match status" value="1"/>
</dbReference>
<dbReference type="Gene3D" id="3.30.60.30">
    <property type="match status" value="2"/>
</dbReference>
<feature type="compositionally biased region" description="Low complexity" evidence="13">
    <location>
        <begin position="1034"/>
        <end position="1043"/>
    </location>
</feature>
<evidence type="ECO:0000256" key="10">
    <source>
        <dbReference type="ARBA" id="ARBA00038484"/>
    </source>
</evidence>
<dbReference type="EMBL" id="QNUK01000768">
    <property type="protein sequence ID" value="KAF5889772.1"/>
    <property type="molecule type" value="Genomic_DNA"/>
</dbReference>
<feature type="compositionally biased region" description="Polar residues" evidence="13">
    <location>
        <begin position="567"/>
        <end position="582"/>
    </location>
</feature>
<dbReference type="Gene3D" id="2.10.25.10">
    <property type="entry name" value="Laminin"/>
    <property type="match status" value="1"/>
</dbReference>
<feature type="domain" description="Kazal-like" evidence="16">
    <location>
        <begin position="1418"/>
        <end position="1472"/>
    </location>
</feature>
<dbReference type="InterPro" id="IPR002350">
    <property type="entry name" value="Kazal_dom"/>
</dbReference>
<dbReference type="PROSITE" id="PS50026">
    <property type="entry name" value="EGF_3"/>
    <property type="match status" value="1"/>
</dbReference>
<feature type="coiled-coil region" evidence="12">
    <location>
        <begin position="181"/>
        <end position="222"/>
    </location>
</feature>
<keyword evidence="6 14" id="KW-1133">Transmembrane helix</keyword>
<feature type="compositionally biased region" description="Low complexity" evidence="13">
    <location>
        <begin position="438"/>
        <end position="447"/>
    </location>
</feature>
<keyword evidence="12" id="KW-0175">Coiled coil</keyword>
<dbReference type="Pfam" id="PF25817">
    <property type="entry name" value="ICE1_C"/>
    <property type="match status" value="1"/>
</dbReference>
<dbReference type="GO" id="GO:0016020">
    <property type="term" value="C:membrane"/>
    <property type="evidence" value="ECO:0007669"/>
    <property type="project" value="UniProtKB-SubCell"/>
</dbReference>
<feature type="compositionally biased region" description="Low complexity" evidence="13">
    <location>
        <begin position="612"/>
        <end position="622"/>
    </location>
</feature>
<dbReference type="OrthoDB" id="2238957at2759"/>
<evidence type="ECO:0000313" key="18">
    <source>
        <dbReference type="Proteomes" id="UP000727407"/>
    </source>
</evidence>
<feature type="region of interest" description="Disordered" evidence="13">
    <location>
        <begin position="601"/>
        <end position="632"/>
    </location>
</feature>
<feature type="region of interest" description="Disordered" evidence="13">
    <location>
        <begin position="979"/>
        <end position="1010"/>
    </location>
</feature>
<dbReference type="Pfam" id="PF07648">
    <property type="entry name" value="Kazal_2"/>
    <property type="match status" value="2"/>
</dbReference>
<dbReference type="PANTHER" id="PTHR11852:SF4">
    <property type="entry name" value="LITTLE ELONGATION COMPLEX SUBUNIT 1"/>
    <property type="match status" value="1"/>
</dbReference>
<dbReference type="PROSITE" id="PS01186">
    <property type="entry name" value="EGF_2"/>
    <property type="match status" value="1"/>
</dbReference>
<dbReference type="InterPro" id="IPR057881">
    <property type="entry name" value="ICE1_C"/>
</dbReference>
<feature type="compositionally biased region" description="Polar residues" evidence="13">
    <location>
        <begin position="863"/>
        <end position="883"/>
    </location>
</feature>
<feature type="region of interest" description="Disordered" evidence="13">
    <location>
        <begin position="390"/>
        <end position="466"/>
    </location>
</feature>
<feature type="compositionally biased region" description="Polar residues" evidence="13">
    <location>
        <begin position="992"/>
        <end position="1007"/>
    </location>
</feature>
<evidence type="ECO:0000256" key="2">
    <source>
        <dbReference type="ARBA" id="ARBA00022536"/>
    </source>
</evidence>
<evidence type="ECO:0000256" key="7">
    <source>
        <dbReference type="ARBA" id="ARBA00023136"/>
    </source>
</evidence>
<evidence type="ECO:0000256" key="3">
    <source>
        <dbReference type="ARBA" id="ARBA00022692"/>
    </source>
</evidence>
<dbReference type="SUPFAM" id="SSF57196">
    <property type="entry name" value="EGF/Laminin"/>
    <property type="match status" value="1"/>
</dbReference>
<feature type="non-terminal residue" evidence="17">
    <location>
        <position position="1"/>
    </location>
</feature>
<dbReference type="Proteomes" id="UP000727407">
    <property type="component" value="Unassembled WGS sequence"/>
</dbReference>
<feature type="compositionally biased region" description="Pro residues" evidence="13">
    <location>
        <begin position="392"/>
        <end position="401"/>
    </location>
</feature>
<protein>
    <submittedName>
        <fullName evidence="17">Little elongation complex subunit 1</fullName>
    </submittedName>
</protein>
<keyword evidence="5" id="KW-0677">Repeat</keyword>
<dbReference type="PANTHER" id="PTHR11852">
    <property type="entry name" value="PLATELET-ACTIVATING FACTOR ACETYLHYDROLASE"/>
    <property type="match status" value="1"/>
</dbReference>
<comment type="caution">
    <text evidence="11">Lacks conserved residue(s) required for the propagation of feature annotation.</text>
</comment>
<sequence length="1673" mass="183293">MFKSQVQPFCCDGIILVVHMDVFQSLDEYVAALLTLKQKIIDTEESTKLHKELDEVLLKLGPLEKQTAEYEAVRAELQETTAALKVYQVKSEEVDGLREENLKALAMNAKLEESLKKAEDAANTQSLENSKLTAEKKWLESDLQTTRESLRLSQKAVEEAEGLKLQNAKSLILKSNLENQLLALEEINLKQNHTIQELKNKNSNLEKSNRLIEEKYATMEKEFNKEKSCASTQTEHEPKVDKAKIWTLLQDVWHCVDPLSKTAETLGSNDNHRLTFRPPRSPCPLSVSPFRKQLPQSPVSSPKGAKVSPETSKSVSLLVTPSSPITDQQTRRIGRKKKRSPESKDLNEGCTKTDEVSDSSPNKVGPVDCLLKEESCRKTPDIWEILSLSHPLPAPISPLPPDELDEMEVDSSLRECSHSKAEEGQKPQSTEPKPLEDSVAVSSPVSSDTDNKSLRKVSTESQETHVENMCKITESTDESPCTVATTSVPNESDGECVSVNPVTVLRTSEERTDQMNGKSLCNGGHEVLRDADSMDVVGQGLEPVQPVTLTEESLEKDDTSVQHHSEVQSCVPANSSPQTCSRTEPERTEEEIQSVLTLQSNTGLKTVKDHNSSGGQHSESSSTILNEVTSGDSSDEEEFLGLKRKVRGNCLRPGNLDGVNSDNSVSHETQECVDDVQGTPSEAKEEHHQLEKEKDDGHVSDSSITMNMCTPVVLEDVDVMQETGLANKLQDESENCLINSLPNLDAHSQQENGVLSRSFSHNTKNMNGCLKEDGSTPKDPYNKSEDICPASPVNMLTPSILDNIVNLPLTKVASRNALTSPLSPESISKVLTEMGPPLPPVVLPLTATPPKFKRHLIQNRPSIQLPTWSSTEGPFSFNHQSKAPSPDPGLQEEVKTPLSTTTPSPSRGVPSSPLQFGSATPKHALPVPGRLPSSALNSSSLSASQENSMQMLDTMYPELSAQARTLNILRGNVNLGRAANERGVSPPPINPISGNKTINSSSTAFTKTDQKAKRIGANVLLPKSAKRLRLDTCSPDPSSLPLSGGVNDDKPSNGVASPTYSAVNGQPSSSPTAGKESKAVGDANDTQSLIFSAFEKLETSCFDVLPVIKSHVFLGRISDIPVLRDEEKCVISDFCSNQSLAEELMLAVLSKIKEEGLGMKHELLQSYCRVYVGLCRWRGDRQKAHALAYSLLKEDFPEAPKLILFMLTTWPTLLSHDSYLCRAIHTVSKLKAEGETLDYLSKYLHWDEMPPGDIHKMITSILKALREDSTLTFQKHDRHGDDLCSASWEYIVSLDLLCAHLGWKWTHDNIIGSEEHSLELQRPQQIPDHSGHPCVIMILGQLSSQLIRIRTLRCRHLHCALFCLLTIAAALGAQASYPHSSDCVPDKGKECPDLSEKKSDLRVCDKSTCRFGGICRDSGADPKCICQFQCHEKYIPVCGSNGDTYQNECYLRQAACTQQRHISLVSSGPCDPDSSSGSGDGDDEGSGTDSSKKLTKCSNCKYGAECDEDSEDEDSCSCKIDCSGHNENPVCGTDGDSYNNPCFVREASCLKQEQIDVKHLGRCPEKGKKIDDGSPYKPDLFGTADPGEGKGYGWMPVPCTDDNFCVHGHCEYKYGHSSCRCDSGYTGPRCEEVADFNILYVVPSGQKLHYVLIAAIIGAVQIAVIVAVVMCIT</sequence>
<feature type="compositionally biased region" description="Polar residues" evidence="13">
    <location>
        <begin position="1054"/>
        <end position="1072"/>
    </location>
</feature>
<evidence type="ECO:0000256" key="4">
    <source>
        <dbReference type="ARBA" id="ARBA00022729"/>
    </source>
</evidence>
<evidence type="ECO:0000313" key="17">
    <source>
        <dbReference type="EMBL" id="KAF5889772.1"/>
    </source>
</evidence>
<keyword evidence="3 14" id="KW-0812">Transmembrane</keyword>
<keyword evidence="9" id="KW-0325">Glycoprotein</keyword>
<feature type="domain" description="EGF-like" evidence="15">
    <location>
        <begin position="1595"/>
        <end position="1631"/>
    </location>
</feature>
<keyword evidence="8 11" id="KW-1015">Disulfide bond</keyword>
<dbReference type="PROSITE" id="PS00022">
    <property type="entry name" value="EGF_1"/>
    <property type="match status" value="1"/>
</dbReference>
<gene>
    <name evidence="17" type="ORF">DAT39_020526</name>
</gene>
<feature type="compositionally biased region" description="Basic and acidic residues" evidence="13">
    <location>
        <begin position="682"/>
        <end position="699"/>
    </location>
</feature>
<feature type="region of interest" description="Disordered" evidence="13">
    <location>
        <begin position="863"/>
        <end position="947"/>
    </location>
</feature>
<feature type="region of interest" description="Disordered" evidence="13">
    <location>
        <begin position="1030"/>
        <end position="1080"/>
    </location>
</feature>
<feature type="compositionally biased region" description="Low complexity" evidence="13">
    <location>
        <begin position="1467"/>
        <end position="1477"/>
    </location>
</feature>
<evidence type="ECO:0000256" key="9">
    <source>
        <dbReference type="ARBA" id="ARBA00023180"/>
    </source>
</evidence>
<organism evidence="17 18">
    <name type="scientific">Clarias magur</name>
    <name type="common">Asian catfish</name>
    <name type="synonym">Macropteronotus magur</name>
    <dbReference type="NCBI Taxonomy" id="1594786"/>
    <lineage>
        <taxon>Eukaryota</taxon>
        <taxon>Metazoa</taxon>
        <taxon>Chordata</taxon>
        <taxon>Craniata</taxon>
        <taxon>Vertebrata</taxon>
        <taxon>Euteleostomi</taxon>
        <taxon>Actinopterygii</taxon>
        <taxon>Neopterygii</taxon>
        <taxon>Teleostei</taxon>
        <taxon>Ostariophysi</taxon>
        <taxon>Siluriformes</taxon>
        <taxon>Clariidae</taxon>
        <taxon>Clarias</taxon>
    </lineage>
</organism>
<feature type="region of interest" description="Disordered" evidence="13">
    <location>
        <begin position="655"/>
        <end position="703"/>
    </location>
</feature>
<feature type="region of interest" description="Disordered" evidence="13">
    <location>
        <begin position="263"/>
        <end position="366"/>
    </location>
</feature>
<keyword evidence="2 11" id="KW-0245">EGF-like domain</keyword>
<name>A0A8J4WT15_CLAMG</name>
<feature type="region of interest" description="Disordered" evidence="13">
    <location>
        <begin position="1467"/>
        <end position="1492"/>
    </location>
</feature>
<evidence type="ECO:0000256" key="8">
    <source>
        <dbReference type="ARBA" id="ARBA00023157"/>
    </source>
</evidence>
<feature type="compositionally biased region" description="Low complexity" evidence="13">
    <location>
        <begin position="896"/>
        <end position="906"/>
    </location>
</feature>
<keyword evidence="4" id="KW-0732">Signal</keyword>
<feature type="compositionally biased region" description="Basic and acidic residues" evidence="13">
    <location>
        <begin position="340"/>
        <end position="355"/>
    </location>
</feature>
<evidence type="ECO:0000256" key="13">
    <source>
        <dbReference type="SAM" id="MobiDB-lite"/>
    </source>
</evidence>
<feature type="region of interest" description="Disordered" evidence="13">
    <location>
        <begin position="552"/>
        <end position="588"/>
    </location>
</feature>
<keyword evidence="18" id="KW-1185">Reference proteome</keyword>
<feature type="compositionally biased region" description="Polar residues" evidence="13">
    <location>
        <begin position="309"/>
        <end position="328"/>
    </location>
</feature>
<dbReference type="InterPro" id="IPR036058">
    <property type="entry name" value="Kazal_dom_sf"/>
</dbReference>
<evidence type="ECO:0000256" key="5">
    <source>
        <dbReference type="ARBA" id="ARBA00022737"/>
    </source>
</evidence>
<dbReference type="SUPFAM" id="SSF100895">
    <property type="entry name" value="Kazal-type serine protease inhibitors"/>
    <property type="match status" value="2"/>
</dbReference>
<reference evidence="17" key="1">
    <citation type="submission" date="2020-07" db="EMBL/GenBank/DDBJ databases">
        <title>Clarias magur genome sequencing, assembly and annotation.</title>
        <authorList>
            <person name="Kushwaha B."/>
            <person name="Kumar R."/>
            <person name="Das P."/>
            <person name="Joshi C.G."/>
            <person name="Kumar D."/>
            <person name="Nagpure N.S."/>
            <person name="Pandey M."/>
            <person name="Agarwal S."/>
            <person name="Srivastava S."/>
            <person name="Singh M."/>
            <person name="Sahoo L."/>
            <person name="Jayasankar P."/>
            <person name="Meher P.K."/>
            <person name="Koringa P.G."/>
            <person name="Iquebal M.A."/>
            <person name="Das S.P."/>
            <person name="Bit A."/>
            <person name="Patnaik S."/>
            <person name="Patel N."/>
            <person name="Shah T.M."/>
            <person name="Hinsu A."/>
            <person name="Jena J.K."/>
        </authorList>
    </citation>
    <scope>NUCLEOTIDE SEQUENCE</scope>
    <source>
        <strain evidence="17">CIFAMagur01</strain>
        <tissue evidence="17">Testis</tissue>
    </source>
</reference>
<accession>A0A8J4WT15</accession>
<evidence type="ECO:0000259" key="16">
    <source>
        <dbReference type="PROSITE" id="PS51465"/>
    </source>
</evidence>
<feature type="compositionally biased region" description="Low complexity" evidence="13">
    <location>
        <begin position="933"/>
        <end position="947"/>
    </location>
</feature>
<feature type="compositionally biased region" description="Basic and acidic residues" evidence="13">
    <location>
        <begin position="411"/>
        <end position="425"/>
    </location>
</feature>
<evidence type="ECO:0000256" key="11">
    <source>
        <dbReference type="PROSITE-ProRule" id="PRU00076"/>
    </source>
</evidence>
<feature type="compositionally biased region" description="Polar residues" evidence="13">
    <location>
        <begin position="658"/>
        <end position="667"/>
    </location>
</feature>
<dbReference type="GO" id="GO:0006950">
    <property type="term" value="P:response to stress"/>
    <property type="evidence" value="ECO:0007669"/>
    <property type="project" value="UniProtKB-ARBA"/>
</dbReference>
<evidence type="ECO:0000256" key="14">
    <source>
        <dbReference type="SAM" id="Phobius"/>
    </source>
</evidence>
<dbReference type="FunFam" id="3.30.60.30:FF:000002">
    <property type="entry name" value="tomoregulin-2 isoform X1"/>
    <property type="match status" value="1"/>
</dbReference>
<dbReference type="PROSITE" id="PS51465">
    <property type="entry name" value="KAZAL_2"/>
    <property type="match status" value="2"/>
</dbReference>
<feature type="transmembrane region" description="Helical" evidence="14">
    <location>
        <begin position="1648"/>
        <end position="1672"/>
    </location>
</feature>
<comment type="similarity">
    <text evidence="10">Belongs to the tomoregulin family.</text>
</comment>